<keyword evidence="1" id="KW-1015">Disulfide bond</keyword>
<feature type="chain" id="PRO_5045559705" evidence="2">
    <location>
        <begin position="33"/>
        <end position="1580"/>
    </location>
</feature>
<feature type="signal peptide" evidence="2">
    <location>
        <begin position="1"/>
        <end position="32"/>
    </location>
</feature>
<dbReference type="InterPro" id="IPR000859">
    <property type="entry name" value="CUB_dom"/>
</dbReference>
<proteinExistence type="predicted"/>
<dbReference type="Gene3D" id="2.60.40.10">
    <property type="entry name" value="Immunoglobulins"/>
    <property type="match status" value="10"/>
</dbReference>
<evidence type="ECO:0000256" key="1">
    <source>
        <dbReference type="ARBA" id="ARBA00023157"/>
    </source>
</evidence>
<dbReference type="NCBIfam" id="TIGR04183">
    <property type="entry name" value="Por_Secre_tail"/>
    <property type="match status" value="1"/>
</dbReference>
<dbReference type="Gene3D" id="2.60.120.290">
    <property type="entry name" value="Spermadhesin, CUB domain"/>
    <property type="match status" value="2"/>
</dbReference>
<comment type="caution">
    <text evidence="4">The sequence shown here is derived from an EMBL/GenBank/DDBJ whole genome shotgun (WGS) entry which is preliminary data.</text>
</comment>
<protein>
    <submittedName>
        <fullName evidence="4">T9SS type A sorting domain-containing protein</fullName>
    </submittedName>
</protein>
<evidence type="ECO:0000313" key="5">
    <source>
        <dbReference type="Proteomes" id="UP000601099"/>
    </source>
</evidence>
<feature type="domain" description="CUB" evidence="3">
    <location>
        <begin position="58"/>
        <end position="153"/>
    </location>
</feature>
<dbReference type="Proteomes" id="UP000601099">
    <property type="component" value="Unassembled WGS sequence"/>
</dbReference>
<evidence type="ECO:0000259" key="3">
    <source>
        <dbReference type="SMART" id="SM00042"/>
    </source>
</evidence>
<accession>A0ABS0KYK9</accession>
<dbReference type="RefSeq" id="WP_196953949.1">
    <property type="nucleotide sequence ID" value="NZ_JADWYK010000002.1"/>
</dbReference>
<dbReference type="InterPro" id="IPR035914">
    <property type="entry name" value="Sperma_CUB_dom_sf"/>
</dbReference>
<keyword evidence="5" id="KW-1185">Reference proteome</keyword>
<dbReference type="CDD" id="cd00041">
    <property type="entry name" value="CUB"/>
    <property type="match status" value="1"/>
</dbReference>
<dbReference type="EMBL" id="JADWYK010000002">
    <property type="protein sequence ID" value="MBG8552918.1"/>
    <property type="molecule type" value="Genomic_DNA"/>
</dbReference>
<gene>
    <name evidence="4" type="ORF">I5L79_05125</name>
</gene>
<sequence length="1580" mass="161312">MTKRYASASPFKWFSFWILLLASGVLSNSATAQSYTIPASGTTSITTCEGMLYDNGGANGNYTTYADGTITIYPATAGSKIKLDFSAVSTYYYDVLRIYDGPSTSSPLIGEYTNSYSSNPGTVYGTGSTGAVTVRFATSYYNYAGFAASISCVTTVPKPDLAVQGASVQPLSVVAGNNVYVTSSIYNLTGTTATSSSVGYYLSKDAKLDGSDILIGNSTGSNLAVGASSYREASVQIPAITNTGNYYLLFVGDYQDAVAESNEDNNIATVSVNVIPAAVDLVMTQANVSPTSTAAGNAISLTSYIQNTGNTNASSSSVGYYLSTDNKLDSKDQLLTSTFGGTLNASYSNYANAYTNIPSSVVPGTYYVLFAADYQDLVTETNEDNNVTAVAITVAKASIDLVPTQSQLSATSVTAGTTITGTTYIYNQGNTSASSSNVGYYLSNDTKLDSKDVLLNSVNGSALAANASDYRGSYLTVPTTATAGTYYVLFVADYKDQVAESNENNNVSSVTLQVVEPYVDLTVQSTGVSPSSVASGSSVSVSAYVYNQGNSTASSSSLGYYLSKNSTLDGNDVLLTYSTVSNISAGYYAYPYASVQIPAGTAAGTYYILFAADFQNQVAESNEQNNVTAYTISVITPGIDLAIYSASLSRYSVAAGGSLTTTFSVYNGGNTATASSNAQVYLSKDATLDSNDELLTTSTGGYVSAYDYSYRSFSNTIPTDATPGAYYILVVADATNLVSETNEQNNATAIGITITEPFNGTVVPTSGMASITTCGTKIYDNGGADDYTSYANGTLTIYPATSGAKVQLDFTQFTLNYYSYLYIYNGPDTSSPLLGSYTYYNASPGTVKATGSTGAITIVFATDYYVSTGFEATVSCIGVADNPDLTLSGATLSGSTVDAGSSLTSSVKVTNSGKGSASASTVGYYLSTDTKFSTSDVPLATTTGGTLAAGANATRSATLSIPSGTAVGSYYVLFVADPSEAVAESNETNNVASLALKVTKPQPNLTLASATLSATSVTNGGALTSSVSIKNAGTASATASTVSYYLSKDATYDASDVSLSQTTGSSLAAGSTATRNGSFTVPASTTAGSYYVLFVADAAAAVAESDETDNVASVALTVKAAQADLALSAATLGSTSVLAGNTVTSSITVKNQGQASAASSTISYYLSSNTTWDANDALLKTVTGAALNASASDTRTTTLTVPASTTAGSYYVLFVADAAAAVAESSETNNTASIALSVTVPAVADLTLSAAELQSTSVQQGATVTASVKISNGGNTAATTSTVGFYLSKNMTLDATDVSLGQTTGGSLAASATATRTATLTIPAATVAGGYYVLFVADPLSAVAESSETNNLASLALTVTDPVATLMPDLTFVASSTSLSANSGTAGATITVSSTISNTGTGPASSLPYAVYLSADQSLDAGDVQLSSATGTVLASGQTSPLQLGATIPAATASGSYYILVVLNPDNSLTESSNDNNTTSLAFTVTVATAGQQQTAGLTIGVYPNPARTGYFLVSLSGAKAAADDATLTLFNTLGQRVAQRLVPGRNGVSKFDTQTLSQGVYLLHITGKNLHVVQRIVVE</sequence>
<dbReference type="InterPro" id="IPR026444">
    <property type="entry name" value="Secre_tail"/>
</dbReference>
<name>A0ABS0KYK9_9BACT</name>
<dbReference type="InterPro" id="IPR011635">
    <property type="entry name" value="CARDB"/>
</dbReference>
<organism evidence="4 5">
    <name type="scientific">Hymenobacter guriensis</name>
    <dbReference type="NCBI Taxonomy" id="2793065"/>
    <lineage>
        <taxon>Bacteria</taxon>
        <taxon>Pseudomonadati</taxon>
        <taxon>Bacteroidota</taxon>
        <taxon>Cytophagia</taxon>
        <taxon>Cytophagales</taxon>
        <taxon>Hymenobacteraceae</taxon>
        <taxon>Hymenobacter</taxon>
    </lineage>
</organism>
<keyword evidence="2" id="KW-0732">Signal</keyword>
<dbReference type="Pfam" id="PF18962">
    <property type="entry name" value="Por_Secre_tail"/>
    <property type="match status" value="1"/>
</dbReference>
<evidence type="ECO:0000313" key="4">
    <source>
        <dbReference type="EMBL" id="MBG8552918.1"/>
    </source>
</evidence>
<dbReference type="SUPFAM" id="SSF49854">
    <property type="entry name" value="Spermadhesin, CUB domain"/>
    <property type="match status" value="2"/>
</dbReference>
<dbReference type="SMART" id="SM00042">
    <property type="entry name" value="CUB"/>
    <property type="match status" value="2"/>
</dbReference>
<dbReference type="Pfam" id="PF07705">
    <property type="entry name" value="CARDB"/>
    <property type="match status" value="10"/>
</dbReference>
<feature type="domain" description="CUB" evidence="3">
    <location>
        <begin position="774"/>
        <end position="877"/>
    </location>
</feature>
<dbReference type="InterPro" id="IPR013783">
    <property type="entry name" value="Ig-like_fold"/>
</dbReference>
<reference evidence="4 5" key="1">
    <citation type="submission" date="2020-11" db="EMBL/GenBank/DDBJ databases">
        <title>Hymenobacter sp.</title>
        <authorList>
            <person name="Kim M.K."/>
        </authorList>
    </citation>
    <scope>NUCLEOTIDE SEQUENCE [LARGE SCALE GENOMIC DNA]</scope>
    <source>
        <strain evidence="4 5">BT594</strain>
    </source>
</reference>
<evidence type="ECO:0000256" key="2">
    <source>
        <dbReference type="SAM" id="SignalP"/>
    </source>
</evidence>